<keyword evidence="8" id="KW-0547">Nucleotide-binding</keyword>
<feature type="domain" description="GHMP kinase N-terminal" evidence="12">
    <location>
        <begin position="64"/>
        <end position="148"/>
    </location>
</feature>
<proteinExistence type="inferred from homology"/>
<dbReference type="HAMAP" id="MF_00384">
    <property type="entry name" value="Homoser_kinase"/>
    <property type="match status" value="1"/>
</dbReference>
<evidence type="ECO:0000256" key="3">
    <source>
        <dbReference type="ARBA" id="ARBA00012078"/>
    </source>
</evidence>
<evidence type="ECO:0000256" key="10">
    <source>
        <dbReference type="ARBA" id="ARBA00022840"/>
    </source>
</evidence>
<evidence type="ECO:0000259" key="13">
    <source>
        <dbReference type="Pfam" id="PF08544"/>
    </source>
</evidence>
<dbReference type="NCBIfam" id="TIGR00191">
    <property type="entry name" value="thrB"/>
    <property type="match status" value="1"/>
</dbReference>
<dbReference type="Pfam" id="PF00288">
    <property type="entry name" value="GHMP_kinases_N"/>
    <property type="match status" value="1"/>
</dbReference>
<dbReference type="AlphaFoldDB" id="A0AA35VYJ2"/>
<dbReference type="Gene3D" id="3.30.230.10">
    <property type="match status" value="1"/>
</dbReference>
<keyword evidence="9 14" id="KW-0418">Kinase</keyword>
<gene>
    <name evidence="14" type="ORF">GBAR_LOCUS2541</name>
</gene>
<evidence type="ECO:0000313" key="14">
    <source>
        <dbReference type="EMBL" id="CAI7998836.1"/>
    </source>
</evidence>
<keyword evidence="5" id="KW-0028">Amino-acid biosynthesis</keyword>
<dbReference type="PROSITE" id="PS00627">
    <property type="entry name" value="GHMP_KINASES_ATP"/>
    <property type="match status" value="1"/>
</dbReference>
<dbReference type="InterPro" id="IPR006203">
    <property type="entry name" value="GHMP_knse_ATP-bd_CS"/>
</dbReference>
<evidence type="ECO:0000256" key="4">
    <source>
        <dbReference type="ARBA" id="ARBA00017858"/>
    </source>
</evidence>
<dbReference type="PANTHER" id="PTHR20861">
    <property type="entry name" value="HOMOSERINE/4-DIPHOSPHOCYTIDYL-2-C-METHYL-D-ERYTHRITOL KINASE"/>
    <property type="match status" value="1"/>
</dbReference>
<dbReference type="InterPro" id="IPR020568">
    <property type="entry name" value="Ribosomal_Su5_D2-typ_SF"/>
</dbReference>
<evidence type="ECO:0000256" key="9">
    <source>
        <dbReference type="ARBA" id="ARBA00022777"/>
    </source>
</evidence>
<comment type="caution">
    <text evidence="14">The sequence shown here is derived from an EMBL/GenBank/DDBJ whole genome shotgun (WGS) entry which is preliminary data.</text>
</comment>
<organism evidence="14 15">
    <name type="scientific">Geodia barretti</name>
    <name type="common">Barrett's horny sponge</name>
    <dbReference type="NCBI Taxonomy" id="519541"/>
    <lineage>
        <taxon>Eukaryota</taxon>
        <taxon>Metazoa</taxon>
        <taxon>Porifera</taxon>
        <taxon>Demospongiae</taxon>
        <taxon>Heteroscleromorpha</taxon>
        <taxon>Tetractinellida</taxon>
        <taxon>Astrophorina</taxon>
        <taxon>Geodiidae</taxon>
        <taxon>Geodia</taxon>
    </lineage>
</organism>
<evidence type="ECO:0000259" key="12">
    <source>
        <dbReference type="Pfam" id="PF00288"/>
    </source>
</evidence>
<dbReference type="PIRSF" id="PIRSF000676">
    <property type="entry name" value="Homoser_kin"/>
    <property type="match status" value="1"/>
</dbReference>
<dbReference type="PRINTS" id="PR00958">
    <property type="entry name" value="HOMSERKINASE"/>
</dbReference>
<evidence type="ECO:0000256" key="2">
    <source>
        <dbReference type="ARBA" id="ARBA00007370"/>
    </source>
</evidence>
<dbReference type="GO" id="GO:0009088">
    <property type="term" value="P:threonine biosynthetic process"/>
    <property type="evidence" value="ECO:0007669"/>
    <property type="project" value="UniProtKB-KW"/>
</dbReference>
<dbReference type="InterPro" id="IPR013750">
    <property type="entry name" value="GHMP_kinase_C_dom"/>
</dbReference>
<evidence type="ECO:0000313" key="15">
    <source>
        <dbReference type="Proteomes" id="UP001174909"/>
    </source>
</evidence>
<keyword evidence="10" id="KW-0067">ATP-binding</keyword>
<keyword evidence="7" id="KW-0791">Threonine biosynthesis</keyword>
<dbReference type="EMBL" id="CASHTH010000353">
    <property type="protein sequence ID" value="CAI7998836.1"/>
    <property type="molecule type" value="Genomic_DNA"/>
</dbReference>
<comment type="similarity">
    <text evidence="2">Belongs to the GHMP kinase family. Homoserine kinase subfamily.</text>
</comment>
<reference evidence="14" key="1">
    <citation type="submission" date="2023-03" db="EMBL/GenBank/DDBJ databases">
        <authorList>
            <person name="Steffen K."/>
            <person name="Cardenas P."/>
        </authorList>
    </citation>
    <scope>NUCLEOTIDE SEQUENCE</scope>
</reference>
<dbReference type="Gene3D" id="3.30.70.890">
    <property type="entry name" value="GHMP kinase, C-terminal domain"/>
    <property type="match status" value="1"/>
</dbReference>
<dbReference type="Pfam" id="PF08544">
    <property type="entry name" value="GHMP_kinases_C"/>
    <property type="match status" value="1"/>
</dbReference>
<evidence type="ECO:0000256" key="6">
    <source>
        <dbReference type="ARBA" id="ARBA00022679"/>
    </source>
</evidence>
<comment type="pathway">
    <text evidence="1">Amino-acid biosynthesis; L-threonine biosynthesis; L-threonine from L-aspartate: step 4/5.</text>
</comment>
<dbReference type="EC" id="2.7.1.39" evidence="3"/>
<dbReference type="GO" id="GO:0004413">
    <property type="term" value="F:homoserine kinase activity"/>
    <property type="evidence" value="ECO:0007669"/>
    <property type="project" value="UniProtKB-EC"/>
</dbReference>
<dbReference type="InterPro" id="IPR036554">
    <property type="entry name" value="GHMP_kinase_C_sf"/>
</dbReference>
<evidence type="ECO:0000256" key="5">
    <source>
        <dbReference type="ARBA" id="ARBA00022605"/>
    </source>
</evidence>
<dbReference type="SUPFAM" id="SSF54211">
    <property type="entry name" value="Ribosomal protein S5 domain 2-like"/>
    <property type="match status" value="1"/>
</dbReference>
<keyword evidence="15" id="KW-1185">Reference proteome</keyword>
<feature type="domain" description="GHMP kinase C-terminal" evidence="13">
    <location>
        <begin position="215"/>
        <end position="277"/>
    </location>
</feature>
<sequence>MPVPKLERATIRVPATSANLGPGFDCIGLAVDLWNETNVTVDEPSITLSGEGADSLPRDGTNLVASSAHRTFLELGVNPIPLAFECHNNIPLARGLGSSSAATITGITAAFAFAGFDIAEPETRRRIFVIAADIEGHPDNVSPAVYGGCQIGVNVDAGSPDCSWIVSRVEISDEMKAVVFVPDFTMATKEARGILPDVVPRSDAIFNVGRAAMLVHALETRQWSLLRHATDDRLHQPQRIEKLFPRFRPIARGALDAGAHGVFLSGAGPTVMALATDRFMTICYEMSENARKAQIVGKALILDISQHGMQIETEFERSN</sequence>
<dbReference type="InterPro" id="IPR014721">
    <property type="entry name" value="Ribsml_uS5_D2-typ_fold_subgr"/>
</dbReference>
<protein>
    <recommendedName>
        <fullName evidence="4">Homoserine kinase</fullName>
        <ecNumber evidence="3">2.7.1.39</ecNumber>
    </recommendedName>
</protein>
<dbReference type="InterPro" id="IPR006204">
    <property type="entry name" value="GHMP_kinase_N_dom"/>
</dbReference>
<evidence type="ECO:0000256" key="7">
    <source>
        <dbReference type="ARBA" id="ARBA00022697"/>
    </source>
</evidence>
<keyword evidence="6" id="KW-0808">Transferase</keyword>
<dbReference type="Proteomes" id="UP001174909">
    <property type="component" value="Unassembled WGS sequence"/>
</dbReference>
<evidence type="ECO:0000256" key="11">
    <source>
        <dbReference type="ARBA" id="ARBA00049913"/>
    </source>
</evidence>
<evidence type="ECO:0000256" key="8">
    <source>
        <dbReference type="ARBA" id="ARBA00022741"/>
    </source>
</evidence>
<comment type="catalytic activity">
    <reaction evidence="11">
        <text>L-homoserine + ATP = O-phospho-L-homoserine + ADP + H(+)</text>
        <dbReference type="Rhea" id="RHEA:13985"/>
        <dbReference type="ChEBI" id="CHEBI:15378"/>
        <dbReference type="ChEBI" id="CHEBI:30616"/>
        <dbReference type="ChEBI" id="CHEBI:57476"/>
        <dbReference type="ChEBI" id="CHEBI:57590"/>
        <dbReference type="ChEBI" id="CHEBI:456216"/>
        <dbReference type="EC" id="2.7.1.39"/>
    </reaction>
    <physiologicalReaction direction="left-to-right" evidence="11">
        <dbReference type="Rhea" id="RHEA:13986"/>
    </physiologicalReaction>
</comment>
<dbReference type="PANTHER" id="PTHR20861:SF1">
    <property type="entry name" value="HOMOSERINE KINASE"/>
    <property type="match status" value="1"/>
</dbReference>
<dbReference type="SUPFAM" id="SSF55060">
    <property type="entry name" value="GHMP Kinase, C-terminal domain"/>
    <property type="match status" value="1"/>
</dbReference>
<dbReference type="InterPro" id="IPR000870">
    <property type="entry name" value="Homoserine_kinase"/>
</dbReference>
<evidence type="ECO:0000256" key="1">
    <source>
        <dbReference type="ARBA" id="ARBA00005015"/>
    </source>
</evidence>
<dbReference type="GO" id="GO:0005524">
    <property type="term" value="F:ATP binding"/>
    <property type="evidence" value="ECO:0007669"/>
    <property type="project" value="UniProtKB-KW"/>
</dbReference>
<accession>A0AA35VYJ2</accession>
<name>A0AA35VYJ2_GEOBA</name>